<sequence>MRHQVQSVPFGYKPPAAEKNRGTLIFYDTFEHTSDAELDAAMLCAEKLTFTKMVLYPLHEETVRRMMKEPVSALYKREKRLLEWMEEHEGTGRVPVVMEGWESKRKKYTPIDTTLRFVTEKYASPYFLYVTPDMANLFASFASFEEWIVKIRLVLSEEPAASRLHPKLQQYSHRWQVS</sequence>
<keyword evidence="2" id="KW-1185">Reference proteome</keyword>
<dbReference type="eggNOG" id="ENOG5033TSS">
    <property type="taxonomic scope" value="Bacteria"/>
</dbReference>
<comment type="caution">
    <text evidence="1">The sequence shown here is derived from an EMBL/GenBank/DDBJ whole genome shotgun (WGS) entry which is preliminary data.</text>
</comment>
<dbReference type="OrthoDB" id="2677664at2"/>
<dbReference type="Proteomes" id="UP000019364">
    <property type="component" value="Unassembled WGS sequence"/>
</dbReference>
<dbReference type="STRING" id="1236976.JCM16418_79"/>
<dbReference type="AlphaFoldDB" id="W7YUM1"/>
<dbReference type="RefSeq" id="WP_036645091.1">
    <property type="nucleotide sequence ID" value="NZ_BAVZ01000001.1"/>
</dbReference>
<organism evidence="1 2">
    <name type="scientific">Paenibacillus pini JCM 16418</name>
    <dbReference type="NCBI Taxonomy" id="1236976"/>
    <lineage>
        <taxon>Bacteria</taxon>
        <taxon>Bacillati</taxon>
        <taxon>Bacillota</taxon>
        <taxon>Bacilli</taxon>
        <taxon>Bacillales</taxon>
        <taxon>Paenibacillaceae</taxon>
        <taxon>Paenibacillus</taxon>
    </lineage>
</organism>
<proteinExistence type="predicted"/>
<name>W7YUM1_9BACL</name>
<reference evidence="1 2" key="1">
    <citation type="journal article" date="2014" name="Genome Announc.">
        <title>Draft Genome Sequence of Paenibacillus pini JCM 16418T, Isolated from the Rhizosphere of Pine Tree.</title>
        <authorList>
            <person name="Yuki M."/>
            <person name="Oshima K."/>
            <person name="Suda W."/>
            <person name="Oshida Y."/>
            <person name="Kitamura K."/>
            <person name="Iida Y."/>
            <person name="Hattori M."/>
            <person name="Ohkuma M."/>
        </authorList>
    </citation>
    <scope>NUCLEOTIDE SEQUENCE [LARGE SCALE GENOMIC DNA]</scope>
    <source>
        <strain evidence="1 2">JCM 16418</strain>
    </source>
</reference>
<protein>
    <submittedName>
        <fullName evidence="1">Uncharacterized protein</fullName>
    </submittedName>
</protein>
<gene>
    <name evidence="1" type="ORF">JCM16418_79</name>
</gene>
<evidence type="ECO:0000313" key="1">
    <source>
        <dbReference type="EMBL" id="GAF06134.1"/>
    </source>
</evidence>
<evidence type="ECO:0000313" key="2">
    <source>
        <dbReference type="Proteomes" id="UP000019364"/>
    </source>
</evidence>
<dbReference type="EMBL" id="BAVZ01000001">
    <property type="protein sequence ID" value="GAF06134.1"/>
    <property type="molecule type" value="Genomic_DNA"/>
</dbReference>
<accession>W7YUM1</accession>